<organism evidence="1 2">
    <name type="scientific">Canavalia gladiata</name>
    <name type="common">Sword bean</name>
    <name type="synonym">Dolichos gladiatus</name>
    <dbReference type="NCBI Taxonomy" id="3824"/>
    <lineage>
        <taxon>Eukaryota</taxon>
        <taxon>Viridiplantae</taxon>
        <taxon>Streptophyta</taxon>
        <taxon>Embryophyta</taxon>
        <taxon>Tracheophyta</taxon>
        <taxon>Spermatophyta</taxon>
        <taxon>Magnoliopsida</taxon>
        <taxon>eudicotyledons</taxon>
        <taxon>Gunneridae</taxon>
        <taxon>Pentapetalae</taxon>
        <taxon>rosids</taxon>
        <taxon>fabids</taxon>
        <taxon>Fabales</taxon>
        <taxon>Fabaceae</taxon>
        <taxon>Papilionoideae</taxon>
        <taxon>50 kb inversion clade</taxon>
        <taxon>NPAAA clade</taxon>
        <taxon>indigoferoid/millettioid clade</taxon>
        <taxon>Phaseoleae</taxon>
        <taxon>Canavalia</taxon>
    </lineage>
</organism>
<keyword evidence="2" id="KW-1185">Reference proteome</keyword>
<sequence length="214" mass="24544">MVISGYGICWELTEFPRGSKVISRYGTYWELTEFPRGIKVICGPGAELIRIATPGIRRGGRGIQKLKRQPLSHIIHGGFGNSTLKQMLFARITAELDADFRRRFWLRGTEPSRFYVYFLALSGPPGRKAYMVLDQFTLTLRILTLNNPRSFNRGSYGSVKEEHEPVRLSRNFPPLFVTTHSINIQGRVFVRFQNYPMEGFSVEMINRPLNLLGE</sequence>
<reference evidence="1 2" key="1">
    <citation type="submission" date="2024-01" db="EMBL/GenBank/DDBJ databases">
        <title>The genomes of 5 underutilized Papilionoideae crops provide insights into root nodulation and disease resistanc.</title>
        <authorList>
            <person name="Jiang F."/>
        </authorList>
    </citation>
    <scope>NUCLEOTIDE SEQUENCE [LARGE SCALE GENOMIC DNA]</scope>
    <source>
        <strain evidence="1">LVBAO_FW01</strain>
        <tissue evidence="1">Leaves</tissue>
    </source>
</reference>
<proteinExistence type="predicted"/>
<accession>A0AAN9L314</accession>
<name>A0AAN9L314_CANGL</name>
<comment type="caution">
    <text evidence="1">The sequence shown here is derived from an EMBL/GenBank/DDBJ whole genome shotgun (WGS) entry which is preliminary data.</text>
</comment>
<protein>
    <submittedName>
        <fullName evidence="1">Uncharacterized protein</fullName>
    </submittedName>
</protein>
<evidence type="ECO:0000313" key="2">
    <source>
        <dbReference type="Proteomes" id="UP001367508"/>
    </source>
</evidence>
<evidence type="ECO:0000313" key="1">
    <source>
        <dbReference type="EMBL" id="KAK7328036.1"/>
    </source>
</evidence>
<dbReference type="EMBL" id="JAYMYQ010000005">
    <property type="protein sequence ID" value="KAK7328036.1"/>
    <property type="molecule type" value="Genomic_DNA"/>
</dbReference>
<dbReference type="Proteomes" id="UP001367508">
    <property type="component" value="Unassembled WGS sequence"/>
</dbReference>
<dbReference type="AlphaFoldDB" id="A0AAN9L314"/>
<gene>
    <name evidence="1" type="ORF">VNO77_22130</name>
</gene>